<evidence type="ECO:0000256" key="1">
    <source>
        <dbReference type="ARBA" id="ARBA00004141"/>
    </source>
</evidence>
<dbReference type="Pfam" id="PF04117">
    <property type="entry name" value="Mpv17_PMP22"/>
    <property type="match status" value="1"/>
</dbReference>
<dbReference type="PANTHER" id="PTHR11266">
    <property type="entry name" value="PEROXISOMAL MEMBRANE PROTEIN 2, PXMP2 MPV17"/>
    <property type="match status" value="1"/>
</dbReference>
<evidence type="ECO:0000313" key="8">
    <source>
        <dbReference type="EMBL" id="EED19356.1"/>
    </source>
</evidence>
<gene>
    <name evidence="8" type="ORF">TSTA_026620</name>
</gene>
<evidence type="ECO:0000256" key="2">
    <source>
        <dbReference type="ARBA" id="ARBA00006824"/>
    </source>
</evidence>
<feature type="transmembrane region" description="Helical" evidence="6">
    <location>
        <begin position="144"/>
        <end position="166"/>
    </location>
</feature>
<organism evidence="8 9">
    <name type="scientific">Talaromyces stipitatus (strain ATCC 10500 / CBS 375.48 / QM 6759 / NRRL 1006)</name>
    <name type="common">Penicillium stipitatum</name>
    <dbReference type="NCBI Taxonomy" id="441959"/>
    <lineage>
        <taxon>Eukaryota</taxon>
        <taxon>Fungi</taxon>
        <taxon>Dikarya</taxon>
        <taxon>Ascomycota</taxon>
        <taxon>Pezizomycotina</taxon>
        <taxon>Eurotiomycetes</taxon>
        <taxon>Eurotiomycetidae</taxon>
        <taxon>Eurotiales</taxon>
        <taxon>Trichocomaceae</taxon>
        <taxon>Talaromyces</taxon>
        <taxon>Talaromyces sect. Talaromyces</taxon>
    </lineage>
</organism>
<dbReference type="AlphaFoldDB" id="B8M4S1"/>
<dbReference type="Proteomes" id="UP000001745">
    <property type="component" value="Unassembled WGS sequence"/>
</dbReference>
<evidence type="ECO:0000256" key="5">
    <source>
        <dbReference type="ARBA" id="ARBA00023136"/>
    </source>
</evidence>
<keyword evidence="4 6" id="KW-1133">Transmembrane helix</keyword>
<dbReference type="HOGENOM" id="CLU_049109_3_1_1"/>
<reference evidence="9" key="1">
    <citation type="journal article" date="2015" name="Genome Announc.">
        <title>Genome sequence of the AIDS-associated pathogen Penicillium marneffei (ATCC18224) and its near taxonomic relative Talaromyces stipitatus (ATCC10500).</title>
        <authorList>
            <person name="Nierman W.C."/>
            <person name="Fedorova-Abrams N.D."/>
            <person name="Andrianopoulos A."/>
        </authorList>
    </citation>
    <scope>NUCLEOTIDE SEQUENCE [LARGE SCALE GENOMIC DNA]</scope>
    <source>
        <strain evidence="9">ATCC 10500 / CBS 375.48 / QM 6759 / NRRL 1006</strain>
    </source>
</reference>
<dbReference type="RefSeq" id="XP_002479790.1">
    <property type="nucleotide sequence ID" value="XM_002479745.1"/>
</dbReference>
<accession>B8M4S1</accession>
<evidence type="ECO:0000313" key="9">
    <source>
        <dbReference type="Proteomes" id="UP000001745"/>
    </source>
</evidence>
<feature type="transmembrane region" description="Helical" evidence="6">
    <location>
        <begin position="39"/>
        <end position="59"/>
    </location>
</feature>
<dbReference type="STRING" id="441959.B8M4S1"/>
<protein>
    <recommendedName>
        <fullName evidence="10">Integral membrane protein, Mpv17/PMP22 family</fullName>
    </recommendedName>
</protein>
<evidence type="ECO:0008006" key="10">
    <source>
        <dbReference type="Google" id="ProtNLM"/>
    </source>
</evidence>
<name>B8M4S1_TALSN</name>
<comment type="subcellular location">
    <subcellularLocation>
        <location evidence="1">Membrane</location>
        <topology evidence="1">Multi-pass membrane protein</topology>
    </subcellularLocation>
</comment>
<dbReference type="PANTHER" id="PTHR11266:SF80">
    <property type="entry name" value="PEROXISOMAL MEMBRANE PROTEIN 2"/>
    <property type="match status" value="1"/>
</dbReference>
<evidence type="ECO:0000256" key="6">
    <source>
        <dbReference type="RuleBase" id="RU363053"/>
    </source>
</evidence>
<evidence type="ECO:0000256" key="4">
    <source>
        <dbReference type="ARBA" id="ARBA00022989"/>
    </source>
</evidence>
<evidence type="ECO:0000256" key="7">
    <source>
        <dbReference type="SAM" id="MobiDB-lite"/>
    </source>
</evidence>
<dbReference type="PhylomeDB" id="B8M4S1"/>
<feature type="region of interest" description="Disordered" evidence="7">
    <location>
        <begin position="108"/>
        <end position="133"/>
    </location>
</feature>
<dbReference type="InterPro" id="IPR007248">
    <property type="entry name" value="Mpv17_PMP22"/>
</dbReference>
<dbReference type="eggNOG" id="ENOG502SQ0T">
    <property type="taxonomic scope" value="Eukaryota"/>
</dbReference>
<proteinExistence type="inferred from homology"/>
<dbReference type="GO" id="GO:0005778">
    <property type="term" value="C:peroxisomal membrane"/>
    <property type="evidence" value="ECO:0007669"/>
    <property type="project" value="TreeGrafter"/>
</dbReference>
<evidence type="ECO:0000256" key="3">
    <source>
        <dbReference type="ARBA" id="ARBA00022692"/>
    </source>
</evidence>
<dbReference type="OMA" id="ACSNMTE"/>
<dbReference type="EMBL" id="EQ962654">
    <property type="protein sequence ID" value="EED19356.1"/>
    <property type="molecule type" value="Genomic_DNA"/>
</dbReference>
<feature type="transmembrane region" description="Helical" evidence="6">
    <location>
        <begin position="211"/>
        <end position="229"/>
    </location>
</feature>
<keyword evidence="5 6" id="KW-0472">Membrane</keyword>
<comment type="similarity">
    <text evidence="2 6">Belongs to the peroxisomal membrane protein PXMP2/4 family.</text>
</comment>
<keyword evidence="9" id="KW-1185">Reference proteome</keyword>
<dbReference type="VEuPathDB" id="FungiDB:TSTA_026620"/>
<dbReference type="GeneID" id="8098943"/>
<keyword evidence="3 6" id="KW-0812">Transmembrane</keyword>
<sequence>MLSPLTVTLIQSTFFNAISNILAQIIDQWHNEEPFKFNIPAFIQFITYCIIIVPINFYWQRWMESRFPGFPSFSWSSSTTGNTTRDAAGVIIPIEDLAVKDKNIADIQPPASSSSSTLRRYWAPKKSSSTRHGSKGISNFFKKFLLDQTIGSVVNVWLFIVLINLLKGKDWAYTSMRVSEDMPDVMIARLKYRPLVAALMYTIIPVDRRVVFGSFCGVIWSVYLSLHSLSR</sequence>
<dbReference type="InParanoid" id="B8M4S1"/>